<evidence type="ECO:0000256" key="2">
    <source>
        <dbReference type="SAM" id="SignalP"/>
    </source>
</evidence>
<organism evidence="3 4">
    <name type="scientific">Tetraparma gracilis</name>
    <dbReference type="NCBI Taxonomy" id="2962635"/>
    <lineage>
        <taxon>Eukaryota</taxon>
        <taxon>Sar</taxon>
        <taxon>Stramenopiles</taxon>
        <taxon>Ochrophyta</taxon>
        <taxon>Bolidophyceae</taxon>
        <taxon>Parmales</taxon>
        <taxon>Triparmaceae</taxon>
        <taxon>Tetraparma</taxon>
    </lineage>
</organism>
<gene>
    <name evidence="3" type="ORF">TeGR_g10128</name>
</gene>
<feature type="region of interest" description="Disordered" evidence="1">
    <location>
        <begin position="361"/>
        <end position="446"/>
    </location>
</feature>
<protein>
    <recommendedName>
        <fullName evidence="5">YHYH domain-containing protein</fullName>
    </recommendedName>
</protein>
<accession>A0ABQ6MPU6</accession>
<evidence type="ECO:0008006" key="5">
    <source>
        <dbReference type="Google" id="ProtNLM"/>
    </source>
</evidence>
<evidence type="ECO:0000313" key="3">
    <source>
        <dbReference type="EMBL" id="GMI29827.1"/>
    </source>
</evidence>
<evidence type="ECO:0000256" key="1">
    <source>
        <dbReference type="SAM" id="MobiDB-lite"/>
    </source>
</evidence>
<sequence>MKLALALTLVSSAAPAAALSPTRHALAQHFADTRGPARSDMAKIRDAKAYAARLERGPERRLQPPSGGGPPPGGGPGGGGTGPESGGGTTACPAGGGICAAAALGDVGFLTVTAVNPQPGGVGNGGEDFEVGESIYGPFEAGFTSTQDNILSGFGCNGADKTGYVQEGIDTLTAESVVGASCGGPLPRYDEDGTYISLLDECGGHTPEYHFHERMSCTYDADAEGHSTQVGEATVEGSFLYGKFEGTGELPLLDACGGSWGVTPDSSGEIVYHYHVQDKPPFTFGCYGPNADGSMVTLAQCREFHDECGNGDTIDLEVSVNDVMGYADGQTIQYDPWCPCYDATGSNVGTEPLAFESIEGYGAAPDGWVGGTTDDTTDEEEEDAAPEEEDDAAPEEEEDAAPEEEEEAAPEEEEDAAPEEEEDAGDDEEEGNSPNLGDSAASSSGPAVAVLAAAAAAMML</sequence>
<evidence type="ECO:0000313" key="4">
    <source>
        <dbReference type="Proteomes" id="UP001165060"/>
    </source>
</evidence>
<reference evidence="3 4" key="1">
    <citation type="journal article" date="2023" name="Commun. Biol.">
        <title>Genome analysis of Parmales, the sister group of diatoms, reveals the evolutionary specialization of diatoms from phago-mixotrophs to photoautotrophs.</title>
        <authorList>
            <person name="Ban H."/>
            <person name="Sato S."/>
            <person name="Yoshikawa S."/>
            <person name="Yamada K."/>
            <person name="Nakamura Y."/>
            <person name="Ichinomiya M."/>
            <person name="Sato N."/>
            <person name="Blanc-Mathieu R."/>
            <person name="Endo H."/>
            <person name="Kuwata A."/>
            <person name="Ogata H."/>
        </authorList>
    </citation>
    <scope>NUCLEOTIDE SEQUENCE [LARGE SCALE GENOMIC DNA]</scope>
</reference>
<keyword evidence="2" id="KW-0732">Signal</keyword>
<dbReference type="EMBL" id="BRYB01001621">
    <property type="protein sequence ID" value="GMI29827.1"/>
    <property type="molecule type" value="Genomic_DNA"/>
</dbReference>
<feature type="compositionally biased region" description="Acidic residues" evidence="1">
    <location>
        <begin position="375"/>
        <end position="431"/>
    </location>
</feature>
<dbReference type="Proteomes" id="UP001165060">
    <property type="component" value="Unassembled WGS sequence"/>
</dbReference>
<proteinExistence type="predicted"/>
<feature type="signal peptide" evidence="2">
    <location>
        <begin position="1"/>
        <end position="18"/>
    </location>
</feature>
<feature type="compositionally biased region" description="Gly residues" evidence="1">
    <location>
        <begin position="75"/>
        <end position="89"/>
    </location>
</feature>
<feature type="chain" id="PRO_5045716761" description="YHYH domain-containing protein" evidence="2">
    <location>
        <begin position="19"/>
        <end position="460"/>
    </location>
</feature>
<name>A0ABQ6MPU6_9STRA</name>
<feature type="region of interest" description="Disordered" evidence="1">
    <location>
        <begin position="54"/>
        <end position="89"/>
    </location>
</feature>
<keyword evidence="4" id="KW-1185">Reference proteome</keyword>
<comment type="caution">
    <text evidence="3">The sequence shown here is derived from an EMBL/GenBank/DDBJ whole genome shotgun (WGS) entry which is preliminary data.</text>
</comment>